<dbReference type="InterPro" id="IPR001607">
    <property type="entry name" value="Znf_UBP"/>
</dbReference>
<protein>
    <submittedName>
        <fullName evidence="2">Ubiquitin carboxyl-terminal hydrolase 14</fullName>
        <ecNumber evidence="2">3.4.19.12</ecNumber>
    </submittedName>
</protein>
<dbReference type="Gene3D" id="3.30.40.10">
    <property type="entry name" value="Zinc/RING finger domain, C3HC4 (zinc finger)"/>
    <property type="match status" value="1"/>
</dbReference>
<proteinExistence type="predicted"/>
<evidence type="ECO:0000313" key="2">
    <source>
        <dbReference type="EMBL" id="MFC4310781.1"/>
    </source>
</evidence>
<sequence length="95" mass="10822">MSCEHIGHVKPLPPKTPQGCEECLKSGSRWVHLRLCLTCGHVGCCDSSPNRHATKHFHSTKHPVVASYEPDERWAWCFVDEEAVDIPRDALKYLR</sequence>
<gene>
    <name evidence="2" type="ORF">ACFPN2_16930</name>
</gene>
<name>A0ABV8STD3_9GAMM</name>
<organism evidence="2 3">
    <name type="scientific">Steroidobacter flavus</name>
    <dbReference type="NCBI Taxonomy" id="1842136"/>
    <lineage>
        <taxon>Bacteria</taxon>
        <taxon>Pseudomonadati</taxon>
        <taxon>Pseudomonadota</taxon>
        <taxon>Gammaproteobacteria</taxon>
        <taxon>Steroidobacterales</taxon>
        <taxon>Steroidobacteraceae</taxon>
        <taxon>Steroidobacter</taxon>
    </lineage>
</organism>
<evidence type="ECO:0000313" key="3">
    <source>
        <dbReference type="Proteomes" id="UP001595904"/>
    </source>
</evidence>
<dbReference type="SMART" id="SM00290">
    <property type="entry name" value="ZnF_UBP"/>
    <property type="match status" value="1"/>
</dbReference>
<evidence type="ECO:0000259" key="1">
    <source>
        <dbReference type="PROSITE" id="PS50271"/>
    </source>
</evidence>
<dbReference type="EMBL" id="JBHSDU010000003">
    <property type="protein sequence ID" value="MFC4310781.1"/>
    <property type="molecule type" value="Genomic_DNA"/>
</dbReference>
<dbReference type="SUPFAM" id="SSF57850">
    <property type="entry name" value="RING/U-box"/>
    <property type="match status" value="1"/>
</dbReference>
<dbReference type="InterPro" id="IPR013083">
    <property type="entry name" value="Znf_RING/FYVE/PHD"/>
</dbReference>
<dbReference type="GO" id="GO:0004843">
    <property type="term" value="F:cysteine-type deubiquitinase activity"/>
    <property type="evidence" value="ECO:0007669"/>
    <property type="project" value="UniProtKB-EC"/>
</dbReference>
<dbReference type="RefSeq" id="WP_380598563.1">
    <property type="nucleotide sequence ID" value="NZ_JBHSDU010000003.1"/>
</dbReference>
<keyword evidence="3" id="KW-1185">Reference proteome</keyword>
<feature type="domain" description="UBP-type" evidence="1">
    <location>
        <begin position="1"/>
        <end position="95"/>
    </location>
</feature>
<dbReference type="Pfam" id="PF02148">
    <property type="entry name" value="zf-UBP"/>
    <property type="match status" value="1"/>
</dbReference>
<dbReference type="EC" id="3.4.19.12" evidence="2"/>
<comment type="caution">
    <text evidence="2">The sequence shown here is derived from an EMBL/GenBank/DDBJ whole genome shotgun (WGS) entry which is preliminary data.</text>
</comment>
<dbReference type="PROSITE" id="PS50271">
    <property type="entry name" value="ZF_UBP"/>
    <property type="match status" value="1"/>
</dbReference>
<keyword evidence="2" id="KW-0378">Hydrolase</keyword>
<dbReference type="Proteomes" id="UP001595904">
    <property type="component" value="Unassembled WGS sequence"/>
</dbReference>
<reference evidence="3" key="1">
    <citation type="journal article" date="2019" name="Int. J. Syst. Evol. Microbiol.">
        <title>The Global Catalogue of Microorganisms (GCM) 10K type strain sequencing project: providing services to taxonomists for standard genome sequencing and annotation.</title>
        <authorList>
            <consortium name="The Broad Institute Genomics Platform"/>
            <consortium name="The Broad Institute Genome Sequencing Center for Infectious Disease"/>
            <person name="Wu L."/>
            <person name="Ma J."/>
        </authorList>
    </citation>
    <scope>NUCLEOTIDE SEQUENCE [LARGE SCALE GENOMIC DNA]</scope>
    <source>
        <strain evidence="3">CGMCC 1.10759</strain>
    </source>
</reference>
<accession>A0ABV8STD3</accession>